<dbReference type="EMBL" id="JASCZI010068965">
    <property type="protein sequence ID" value="MED6142365.1"/>
    <property type="molecule type" value="Genomic_DNA"/>
</dbReference>
<comment type="caution">
    <text evidence="2">The sequence shown here is derived from an EMBL/GenBank/DDBJ whole genome shotgun (WGS) entry which is preliminary data.</text>
</comment>
<feature type="region of interest" description="Disordered" evidence="1">
    <location>
        <begin position="13"/>
        <end position="208"/>
    </location>
</feature>
<feature type="compositionally biased region" description="Gly residues" evidence="1">
    <location>
        <begin position="92"/>
        <end position="137"/>
    </location>
</feature>
<accession>A0ABU6T126</accession>
<dbReference type="Proteomes" id="UP001341840">
    <property type="component" value="Unassembled WGS sequence"/>
</dbReference>
<evidence type="ECO:0000256" key="1">
    <source>
        <dbReference type="SAM" id="MobiDB-lite"/>
    </source>
</evidence>
<organism evidence="2 3">
    <name type="scientific">Stylosanthes scabra</name>
    <dbReference type="NCBI Taxonomy" id="79078"/>
    <lineage>
        <taxon>Eukaryota</taxon>
        <taxon>Viridiplantae</taxon>
        <taxon>Streptophyta</taxon>
        <taxon>Embryophyta</taxon>
        <taxon>Tracheophyta</taxon>
        <taxon>Spermatophyta</taxon>
        <taxon>Magnoliopsida</taxon>
        <taxon>eudicotyledons</taxon>
        <taxon>Gunneridae</taxon>
        <taxon>Pentapetalae</taxon>
        <taxon>rosids</taxon>
        <taxon>fabids</taxon>
        <taxon>Fabales</taxon>
        <taxon>Fabaceae</taxon>
        <taxon>Papilionoideae</taxon>
        <taxon>50 kb inversion clade</taxon>
        <taxon>dalbergioids sensu lato</taxon>
        <taxon>Dalbergieae</taxon>
        <taxon>Pterocarpus clade</taxon>
        <taxon>Stylosanthes</taxon>
    </lineage>
</organism>
<keyword evidence="3" id="KW-1185">Reference proteome</keyword>
<reference evidence="2 3" key="1">
    <citation type="journal article" date="2023" name="Plants (Basel)">
        <title>Bridging the Gap: Combining Genomics and Transcriptomics Approaches to Understand Stylosanthes scabra, an Orphan Legume from the Brazilian Caatinga.</title>
        <authorList>
            <person name="Ferreira-Neto J.R.C."/>
            <person name="da Silva M.D."/>
            <person name="Binneck E."/>
            <person name="de Melo N.F."/>
            <person name="da Silva R.H."/>
            <person name="de Melo A.L.T.M."/>
            <person name="Pandolfi V."/>
            <person name="Bustamante F.O."/>
            <person name="Brasileiro-Vidal A.C."/>
            <person name="Benko-Iseppon A.M."/>
        </authorList>
    </citation>
    <scope>NUCLEOTIDE SEQUENCE [LARGE SCALE GENOMIC DNA]</scope>
    <source>
        <tissue evidence="2">Leaves</tissue>
    </source>
</reference>
<protein>
    <submittedName>
        <fullName evidence="2">Uncharacterized protein</fullName>
    </submittedName>
</protein>
<proteinExistence type="predicted"/>
<evidence type="ECO:0000313" key="2">
    <source>
        <dbReference type="EMBL" id="MED6142365.1"/>
    </source>
</evidence>
<feature type="non-terminal residue" evidence="2">
    <location>
        <position position="1"/>
    </location>
</feature>
<name>A0ABU6T126_9FABA</name>
<feature type="non-terminal residue" evidence="2">
    <location>
        <position position="233"/>
    </location>
</feature>
<feature type="compositionally biased region" description="Basic residues" evidence="1">
    <location>
        <begin position="68"/>
        <end position="86"/>
    </location>
</feature>
<feature type="compositionally biased region" description="Low complexity" evidence="1">
    <location>
        <begin position="21"/>
        <end position="30"/>
    </location>
</feature>
<feature type="compositionally biased region" description="Acidic residues" evidence="1">
    <location>
        <begin position="175"/>
        <end position="186"/>
    </location>
</feature>
<sequence length="233" mass="24033">ELHIYFEHPIDNPITPEVLLAESSSSSDSYESAEDEAYKPPPPGHDSDDSEEESPRKARKDKSVSPVKKIHIPRRRSYSGKRKKAHILSGSGLAGGSGAGLSSGSGSAGGFGPASGSGAGLSSGSGSGSGSGGGIGPASGSATGPGVDATNLEPNLDDFSGSFEDEMPPDLGADIPEEDIPYDYDSEGFNTPVASDDERVPGPVGPNFNEEARFGEVQLELGMQFASMKIFRN</sequence>
<gene>
    <name evidence="2" type="ORF">PIB30_112937</name>
</gene>
<evidence type="ECO:0000313" key="3">
    <source>
        <dbReference type="Proteomes" id="UP001341840"/>
    </source>
</evidence>